<evidence type="ECO:0000256" key="1">
    <source>
        <dbReference type="SAM" id="MobiDB-lite"/>
    </source>
</evidence>
<comment type="caution">
    <text evidence="4">The sequence shown here is derived from an EMBL/GenBank/DDBJ whole genome shotgun (WGS) entry which is preliminary data.</text>
</comment>
<dbReference type="Pfam" id="PF14403">
    <property type="entry name" value="CP_ATPgrasp_2"/>
    <property type="match status" value="1"/>
</dbReference>
<dbReference type="AlphaFoldDB" id="A0A176QGQ6"/>
<sequence length="868" mass="94797">MTAVADPGPTADGTQVLDAYRRRVEEHLDGVDETLTVDGTRPHTDALVATIERLGLPGLLARQRETERFVADDGITYGTRGQEQGAAPPPSGTPQTGAPWTVDPLPLVIGSEEWAQLERGVRQRAHLLDAVLTDLTGEQRLVRDGTIPGQVVYGHGGWLPQAEGITLPGAHQLVLPATDLARDREGTWRVFADRAQAPSGAGYAMANRRIVARVMPDLHRASDLSRLRGFFYGVQRAVRQVAPRTQDSPRVVILSPGTLSETAFDQAFQAMLLGFPLVESEDLVSRDGRIWMRTTSGLAPVDVVIRRVDADWCDQLELRPESRLGLPGMVEAARLGNVSVVNPLSAGLLENPALIPYLPTVCRRVLGEEQILHSPRTWWAGEDTHRQHVLAHLSSLVIRPIHRFAGSDAIRGWDLDQAQREALAARIEDEPWRWTAQDPVSMSSAPVVTPQGLDPRNVVLRTFAVADDEDYLVMPGGLGRLSVERDSADVSSGRGAPSKDVWVLAGDIPSVTRDDGVLPELVPSPAVDHAEAFVAPAPRVASDLYWLGRYAERAECAARVLRVADNLVDDHAQRPGTTGHAAMVAVLRAVTEITSTRPGFVGAGSDERLVDPLPHLRDLVLDPRLSGSVSCSARRAVVAAQAVREQLSQDTWLVMSRLEHTLAHVRPEDDLQEILMESIEAFLALSGISVESTVRDPAWAFTEAGKRMERAQQTIRLLRRTLAVVRTPLVEGAVSESALTAAESVITYRRRLAAGLGPLSATESALDLLLRDRINPRSVVFQVERLTEALDLVGDDAVVEATRALAEHIAGLDLPQLMRDDRAGLVSELDRLDAALRAEHDRVVERYFVRKATQHTVQTVSWTDGVAW</sequence>
<dbReference type="EMBL" id="LQZG01000001">
    <property type="protein sequence ID" value="OAB88862.1"/>
    <property type="molecule type" value="Genomic_DNA"/>
</dbReference>
<evidence type="ECO:0000259" key="2">
    <source>
        <dbReference type="Pfam" id="PF04168"/>
    </source>
</evidence>
<feature type="region of interest" description="Disordered" evidence="1">
    <location>
        <begin position="78"/>
        <end position="100"/>
    </location>
</feature>
<accession>A0A176QGQ6</accession>
<dbReference type="Pfam" id="PF04168">
    <property type="entry name" value="Alpha-E"/>
    <property type="match status" value="1"/>
</dbReference>
<protein>
    <submittedName>
        <fullName evidence="4">Uncharacterized protein</fullName>
    </submittedName>
</protein>
<dbReference type="InterPro" id="IPR051680">
    <property type="entry name" value="ATP-dep_Glu-Cys_Ligase-2"/>
</dbReference>
<feature type="domain" description="DUF403" evidence="2">
    <location>
        <begin position="538"/>
        <end position="848"/>
    </location>
</feature>
<dbReference type="PANTHER" id="PTHR34595">
    <property type="entry name" value="BLR5612 PROTEIN"/>
    <property type="match status" value="1"/>
</dbReference>
<feature type="domain" description="Circularly permuted ATP-grasp type 2" evidence="3">
    <location>
        <begin position="106"/>
        <end position="481"/>
    </location>
</feature>
<dbReference type="SUPFAM" id="SSF56059">
    <property type="entry name" value="Glutathione synthetase ATP-binding domain-like"/>
    <property type="match status" value="1"/>
</dbReference>
<dbReference type="RefSeq" id="WP_068271517.1">
    <property type="nucleotide sequence ID" value="NZ_LQZG01000001.1"/>
</dbReference>
<dbReference type="Gene3D" id="3.30.1490.270">
    <property type="match status" value="1"/>
</dbReference>
<dbReference type="InterPro" id="IPR025841">
    <property type="entry name" value="CP_ATPgrasp_2"/>
</dbReference>
<reference evidence="4 5" key="1">
    <citation type="submission" date="2016-01" db="EMBL/GenBank/DDBJ databases">
        <title>Janibacter melonis strain CD11_4 genome sequencing and assembly.</title>
        <authorList>
            <person name="Nair G.R."/>
            <person name="Kaur G."/>
            <person name="Chander A.M."/>
            <person name="Mayilraj S."/>
        </authorList>
    </citation>
    <scope>NUCLEOTIDE SEQUENCE [LARGE SCALE GENOMIC DNA]</scope>
    <source>
        <strain evidence="4 5">CD11-4</strain>
    </source>
</reference>
<evidence type="ECO:0000259" key="3">
    <source>
        <dbReference type="Pfam" id="PF14403"/>
    </source>
</evidence>
<name>A0A176QGQ6_9MICO</name>
<evidence type="ECO:0000313" key="4">
    <source>
        <dbReference type="EMBL" id="OAB88862.1"/>
    </source>
</evidence>
<proteinExistence type="predicted"/>
<dbReference type="Gene3D" id="3.40.50.11290">
    <property type="match status" value="1"/>
</dbReference>
<dbReference type="PANTHER" id="PTHR34595:SF2">
    <property type="entry name" value="BLR2978 PROTEIN"/>
    <property type="match status" value="1"/>
</dbReference>
<organism evidence="4 5">
    <name type="scientific">Janibacter melonis</name>
    <dbReference type="NCBI Taxonomy" id="262209"/>
    <lineage>
        <taxon>Bacteria</taxon>
        <taxon>Bacillati</taxon>
        <taxon>Actinomycetota</taxon>
        <taxon>Actinomycetes</taxon>
        <taxon>Micrococcales</taxon>
        <taxon>Intrasporangiaceae</taxon>
        <taxon>Janibacter</taxon>
    </lineage>
</organism>
<keyword evidence="5" id="KW-1185">Reference proteome</keyword>
<dbReference type="InterPro" id="IPR007296">
    <property type="entry name" value="DUF403"/>
</dbReference>
<dbReference type="Proteomes" id="UP000076976">
    <property type="component" value="Unassembled WGS sequence"/>
</dbReference>
<dbReference type="STRING" id="262209.AWH69_03575"/>
<gene>
    <name evidence="4" type="ORF">AWH69_03575</name>
</gene>
<evidence type="ECO:0000313" key="5">
    <source>
        <dbReference type="Proteomes" id="UP000076976"/>
    </source>
</evidence>